<evidence type="ECO:0000256" key="2">
    <source>
        <dbReference type="ARBA" id="ARBA00022801"/>
    </source>
</evidence>
<name>F2K1V3_MARM1</name>
<dbReference type="Proteomes" id="UP000001062">
    <property type="component" value="Chromosome"/>
</dbReference>
<dbReference type="InterPro" id="IPR029058">
    <property type="entry name" value="AB_hydrolase_fold"/>
</dbReference>
<dbReference type="GO" id="GO:0106435">
    <property type="term" value="F:carboxylesterase activity"/>
    <property type="evidence" value="ECO:0007669"/>
    <property type="project" value="UniProtKB-EC"/>
</dbReference>
<gene>
    <name evidence="4" type="ordered locus">Marme_0663</name>
</gene>
<dbReference type="EC" id="3.1.1.1" evidence="4"/>
<dbReference type="PATRIC" id="fig|717774.3.peg.688"/>
<dbReference type="PANTHER" id="PTHR10655:SF17">
    <property type="entry name" value="LYSOPHOSPHOLIPASE-LIKE PROTEIN 1"/>
    <property type="match status" value="1"/>
</dbReference>
<protein>
    <submittedName>
        <fullName evidence="4">Carboxylesterase</fullName>
        <ecNumber evidence="4">3.1.1.1</ecNumber>
    </submittedName>
</protein>
<keyword evidence="5" id="KW-1185">Reference proteome</keyword>
<dbReference type="EMBL" id="CP002583">
    <property type="protein sequence ID" value="ADZ89947.1"/>
    <property type="molecule type" value="Genomic_DNA"/>
</dbReference>
<dbReference type="Pfam" id="PF02230">
    <property type="entry name" value="Abhydrolase_2"/>
    <property type="match status" value="1"/>
</dbReference>
<sequence length="221" mass="23895">MAAPLEAIYVETNANPTYAVIWLHGLGADGNDFKGVVPSLGLGNSAVRFVFPHAPIRPVTINGGMPMRAWYDILEMDLDRKVDMSNIDESCEQISALVEEQIAQGIAAENIVIAGFSQGGVIAYQMALTSKYRFAGVMALSTYLADFESVPDANSVPNEETPFLIHHGSYDPVVEPTLGARAKAILTDKGFDTTYQSYPMPHSVCPAQIEDIASWLKGIVS</sequence>
<dbReference type="InterPro" id="IPR003140">
    <property type="entry name" value="PLipase/COase/thioEstase"/>
</dbReference>
<evidence type="ECO:0000259" key="3">
    <source>
        <dbReference type="Pfam" id="PF02230"/>
    </source>
</evidence>
<reference evidence="4 5" key="1">
    <citation type="journal article" date="2012" name="Stand. Genomic Sci.">
        <title>Complete genome sequence of the melanogenic marine bacterium Marinomonas mediterranea type strain (MMB-1(T)).</title>
        <authorList>
            <person name="Lucas-Elio P."/>
            <person name="Goodwin L."/>
            <person name="Woyke T."/>
            <person name="Pitluck S."/>
            <person name="Nolan M."/>
            <person name="Kyrpides N.C."/>
            <person name="Detter J.C."/>
            <person name="Copeland A."/>
            <person name="Teshima H."/>
            <person name="Bruce D."/>
            <person name="Detter C."/>
            <person name="Tapia R."/>
            <person name="Han S."/>
            <person name="Land M.L."/>
            <person name="Ivanova N."/>
            <person name="Mikhailova N."/>
            <person name="Johnston A.W."/>
            <person name="Sanchez-Amat A."/>
        </authorList>
    </citation>
    <scope>NUCLEOTIDE SEQUENCE [LARGE SCALE GENOMIC DNA]</scope>
    <source>
        <strain evidence="5">ATCC 700492 / JCM 21426 / NBRC 103028 / MMB-1</strain>
    </source>
</reference>
<proteinExistence type="inferred from homology"/>
<evidence type="ECO:0000256" key="1">
    <source>
        <dbReference type="ARBA" id="ARBA00006499"/>
    </source>
</evidence>
<keyword evidence="2 4" id="KW-0378">Hydrolase</keyword>
<dbReference type="HOGENOM" id="CLU_049413_3_2_6"/>
<dbReference type="Gene3D" id="3.40.50.1820">
    <property type="entry name" value="alpha/beta hydrolase"/>
    <property type="match status" value="1"/>
</dbReference>
<feature type="domain" description="Phospholipase/carboxylesterase/thioesterase" evidence="3">
    <location>
        <begin position="12"/>
        <end position="217"/>
    </location>
</feature>
<dbReference type="OrthoDB" id="9801763at2"/>
<dbReference type="KEGG" id="mme:Marme_0663"/>
<dbReference type="AlphaFoldDB" id="F2K1V3"/>
<accession>F2K1V3</accession>
<evidence type="ECO:0000313" key="5">
    <source>
        <dbReference type="Proteomes" id="UP000001062"/>
    </source>
</evidence>
<organism evidence="4 5">
    <name type="scientific">Marinomonas mediterranea (strain ATCC 700492 / JCM 21426 / NBRC 103028 / MMB-1)</name>
    <dbReference type="NCBI Taxonomy" id="717774"/>
    <lineage>
        <taxon>Bacteria</taxon>
        <taxon>Pseudomonadati</taxon>
        <taxon>Pseudomonadota</taxon>
        <taxon>Gammaproteobacteria</taxon>
        <taxon>Oceanospirillales</taxon>
        <taxon>Oceanospirillaceae</taxon>
        <taxon>Marinomonas</taxon>
    </lineage>
</organism>
<dbReference type="PANTHER" id="PTHR10655">
    <property type="entry name" value="LYSOPHOSPHOLIPASE-RELATED"/>
    <property type="match status" value="1"/>
</dbReference>
<dbReference type="RefSeq" id="WP_013659852.1">
    <property type="nucleotide sequence ID" value="NC_015276.1"/>
</dbReference>
<comment type="similarity">
    <text evidence="1">Belongs to the AB hydrolase superfamily. AB hydrolase 2 family.</text>
</comment>
<evidence type="ECO:0000313" key="4">
    <source>
        <dbReference type="EMBL" id="ADZ89947.1"/>
    </source>
</evidence>
<dbReference type="SUPFAM" id="SSF53474">
    <property type="entry name" value="alpha/beta-Hydrolases"/>
    <property type="match status" value="1"/>
</dbReference>
<dbReference type="InterPro" id="IPR050565">
    <property type="entry name" value="LYPA1-2/EST-like"/>
</dbReference>
<dbReference type="STRING" id="717774.Marme_0663"/>
<dbReference type="eggNOG" id="COG0400">
    <property type="taxonomic scope" value="Bacteria"/>
</dbReference>